<sequence>MPLPSSLLPLLPNKRFWSDFFFITDVADPSPYSSHFEHATLTFPFGRDPQARRYSLSMTFDASFCYIPLYFSTPSLPEREIAHDDQAHWQPHVLRWEELELICRAVAAADEGYAHPGIPLLFLYRFAPICAGDDVGRIVAMLSRAWGRVLGPDAERAVRRFVERADYTAQGYRWFYEEGGSDGGYWWLGKGEDAESAAASDDVYTLRWKGAVEEGAWQNAAWNELVEEARRVVEGLGDGDAEGEEAGFALTMREHYNLDLWLALTEKDRPLHQRAGRYLHLTLKDLLRILDLGDAGPSGASSTLIGGRSVYTSDHTWLAIWGDLPRGRAIVKQMLWWLGAPLATTVRNGTKYQTLQFNLADEDEDRTEESYLGFCVPQILPDCSWLVSHTLPDSLQVTLGSPEVLGDTGKVTGPSEDGWLTVTTTDGGELGFNLSRADENEVNGTGALALRRIKPGITALLHRFMEASGVVLVPVALVAKPLPDEISSKWVPHRVIDAETLHSVLAAGAFEAWVNAERKDGDGSDEEDE</sequence>
<dbReference type="GeneID" id="98177066"/>
<accession>A0ABQ0GEC1</accession>
<keyword evidence="2" id="KW-1185">Reference proteome</keyword>
<dbReference type="RefSeq" id="XP_070917844.1">
    <property type="nucleotide sequence ID" value="XM_071061743.1"/>
</dbReference>
<proteinExistence type="predicted"/>
<reference evidence="1 2" key="1">
    <citation type="submission" date="2024-09" db="EMBL/GenBank/DDBJ databases">
        <title>Itraconazole resistance in Madurella fahalii resulting from another homologue of gene encoding cytochrome P450 14-alpha sterol demethylase (CYP51).</title>
        <authorList>
            <person name="Yoshioka I."/>
            <person name="Fahal A.H."/>
            <person name="Kaneko S."/>
            <person name="Yaguchi T."/>
        </authorList>
    </citation>
    <scope>NUCLEOTIDE SEQUENCE [LARGE SCALE GENOMIC DNA]</scope>
    <source>
        <strain evidence="1 2">IFM 68171</strain>
    </source>
</reference>
<comment type="caution">
    <text evidence="1">The sequence shown here is derived from an EMBL/GenBank/DDBJ whole genome shotgun (WGS) entry which is preliminary data.</text>
</comment>
<protein>
    <submittedName>
        <fullName evidence="1">Uncharacterized protein</fullName>
    </submittedName>
</protein>
<gene>
    <name evidence="1" type="ORF">MFIFM68171_06323</name>
</gene>
<name>A0ABQ0GEC1_9PEZI</name>
<evidence type="ECO:0000313" key="2">
    <source>
        <dbReference type="Proteomes" id="UP001628179"/>
    </source>
</evidence>
<organism evidence="1 2">
    <name type="scientific">Madurella fahalii</name>
    <dbReference type="NCBI Taxonomy" id="1157608"/>
    <lineage>
        <taxon>Eukaryota</taxon>
        <taxon>Fungi</taxon>
        <taxon>Dikarya</taxon>
        <taxon>Ascomycota</taxon>
        <taxon>Pezizomycotina</taxon>
        <taxon>Sordariomycetes</taxon>
        <taxon>Sordariomycetidae</taxon>
        <taxon>Sordariales</taxon>
        <taxon>Sordariales incertae sedis</taxon>
        <taxon>Madurella</taxon>
    </lineage>
</organism>
<dbReference type="Proteomes" id="UP001628179">
    <property type="component" value="Unassembled WGS sequence"/>
</dbReference>
<dbReference type="EMBL" id="BAAFSV010000003">
    <property type="protein sequence ID" value="GAB1316113.1"/>
    <property type="molecule type" value="Genomic_DNA"/>
</dbReference>
<evidence type="ECO:0000313" key="1">
    <source>
        <dbReference type="EMBL" id="GAB1316113.1"/>
    </source>
</evidence>